<dbReference type="HOGENOM" id="CLU_1305904_0_0_1"/>
<protein>
    <recommendedName>
        <fullName evidence="4">Reverse transcriptase domain-containing protein</fullName>
    </recommendedName>
</protein>
<evidence type="ECO:0000313" key="2">
    <source>
        <dbReference type="EnsemblMetazoa" id="CapteP217781"/>
    </source>
</evidence>
<dbReference type="EMBL" id="KB303858">
    <property type="protein sequence ID" value="ELU02627.1"/>
    <property type="molecule type" value="Genomic_DNA"/>
</dbReference>
<keyword evidence="3" id="KW-1185">Reference proteome</keyword>
<organism evidence="1">
    <name type="scientific">Capitella teleta</name>
    <name type="common">Polychaete worm</name>
    <dbReference type="NCBI Taxonomy" id="283909"/>
    <lineage>
        <taxon>Eukaryota</taxon>
        <taxon>Metazoa</taxon>
        <taxon>Spiralia</taxon>
        <taxon>Lophotrochozoa</taxon>
        <taxon>Annelida</taxon>
        <taxon>Polychaeta</taxon>
        <taxon>Sedentaria</taxon>
        <taxon>Scolecida</taxon>
        <taxon>Capitellidae</taxon>
        <taxon>Capitella</taxon>
    </lineage>
</organism>
<dbReference type="OrthoDB" id="445826at2759"/>
<dbReference type="EMBL" id="AMQN01008742">
    <property type="status" value="NOT_ANNOTATED_CDS"/>
    <property type="molecule type" value="Genomic_DNA"/>
</dbReference>
<reference evidence="1 3" key="2">
    <citation type="journal article" date="2013" name="Nature">
        <title>Insights into bilaterian evolution from three spiralian genomes.</title>
        <authorList>
            <person name="Simakov O."/>
            <person name="Marletaz F."/>
            <person name="Cho S.J."/>
            <person name="Edsinger-Gonzales E."/>
            <person name="Havlak P."/>
            <person name="Hellsten U."/>
            <person name="Kuo D.H."/>
            <person name="Larsson T."/>
            <person name="Lv J."/>
            <person name="Arendt D."/>
            <person name="Savage R."/>
            <person name="Osoegawa K."/>
            <person name="de Jong P."/>
            <person name="Grimwood J."/>
            <person name="Chapman J.A."/>
            <person name="Shapiro H."/>
            <person name="Aerts A."/>
            <person name="Otillar R.P."/>
            <person name="Terry A.Y."/>
            <person name="Boore J.L."/>
            <person name="Grigoriev I.V."/>
            <person name="Lindberg D.R."/>
            <person name="Seaver E.C."/>
            <person name="Weisblat D.A."/>
            <person name="Putnam N.H."/>
            <person name="Rokhsar D.S."/>
        </authorList>
    </citation>
    <scope>NUCLEOTIDE SEQUENCE</scope>
    <source>
        <strain evidence="1 3">I ESC-2004</strain>
    </source>
</reference>
<reference evidence="3" key="1">
    <citation type="submission" date="2012-12" db="EMBL/GenBank/DDBJ databases">
        <authorList>
            <person name="Hellsten U."/>
            <person name="Grimwood J."/>
            <person name="Chapman J.A."/>
            <person name="Shapiro H."/>
            <person name="Aerts A."/>
            <person name="Otillar R.P."/>
            <person name="Terry A.Y."/>
            <person name="Boore J.L."/>
            <person name="Simakov O."/>
            <person name="Marletaz F."/>
            <person name="Cho S.-J."/>
            <person name="Edsinger-Gonzales E."/>
            <person name="Havlak P."/>
            <person name="Kuo D.-H."/>
            <person name="Larsson T."/>
            <person name="Lv J."/>
            <person name="Arendt D."/>
            <person name="Savage R."/>
            <person name="Osoegawa K."/>
            <person name="de Jong P."/>
            <person name="Lindberg D.R."/>
            <person name="Seaver E.C."/>
            <person name="Weisblat D.A."/>
            <person name="Putnam N.H."/>
            <person name="Grigoriev I.V."/>
            <person name="Rokhsar D.S."/>
        </authorList>
    </citation>
    <scope>NUCLEOTIDE SEQUENCE</scope>
    <source>
        <strain evidence="3">I ESC-2004</strain>
    </source>
</reference>
<reference evidence="2" key="3">
    <citation type="submission" date="2015-06" db="UniProtKB">
        <authorList>
            <consortium name="EnsemblMetazoa"/>
        </authorList>
    </citation>
    <scope>IDENTIFICATION</scope>
</reference>
<gene>
    <name evidence="1" type="ORF">CAPTEDRAFT_217781</name>
</gene>
<dbReference type="Proteomes" id="UP000014760">
    <property type="component" value="Unassembled WGS sequence"/>
</dbReference>
<name>R7UH79_CAPTE</name>
<evidence type="ECO:0008006" key="4">
    <source>
        <dbReference type="Google" id="ProtNLM"/>
    </source>
</evidence>
<dbReference type="AlphaFoldDB" id="R7UH79"/>
<sequence length="211" mass="23564">MASTCQLCSGNVVDPTPTRVTCTRCTFRFLPFDSITNEEDRAQIDLNALNGLVFQIISDKYLIASDFNDYIVNIGTELADKIPPSEVNPLTFIHTNTPNSIIIEPATINEITNIVTSSENSSPGWDGISMKVFKRCLPAVMDPMLFVINLSLQYGVFPTELKLAKVIPVLKKRRDLDSLIDVVNAELTNLATWLKANKLSINYTKTQYIIF</sequence>
<dbReference type="OMA" id="NWACINS"/>
<evidence type="ECO:0000313" key="1">
    <source>
        <dbReference type="EMBL" id="ELU02627.1"/>
    </source>
</evidence>
<accession>R7UH79</accession>
<dbReference type="EnsemblMetazoa" id="CapteT217781">
    <property type="protein sequence ID" value="CapteP217781"/>
    <property type="gene ID" value="CapteG217781"/>
</dbReference>
<proteinExistence type="predicted"/>
<evidence type="ECO:0000313" key="3">
    <source>
        <dbReference type="Proteomes" id="UP000014760"/>
    </source>
</evidence>